<feature type="compositionally biased region" description="Basic and acidic residues" evidence="10">
    <location>
        <begin position="96"/>
        <end position="110"/>
    </location>
</feature>
<dbReference type="GO" id="GO:0005524">
    <property type="term" value="F:ATP binding"/>
    <property type="evidence" value="ECO:0007669"/>
    <property type="project" value="UniProtKB-KW"/>
</dbReference>
<evidence type="ECO:0000256" key="5">
    <source>
        <dbReference type="ARBA" id="ARBA00022840"/>
    </source>
</evidence>
<keyword evidence="3" id="KW-0235">DNA replication</keyword>
<dbReference type="PANTHER" id="PTHR46765:SF1">
    <property type="entry name" value="P-LOOP CONTAINING NUCLEOSIDE TRIPHOSPHATE HYDROLASES SUPERFAMILY PROTEIN"/>
    <property type="match status" value="1"/>
</dbReference>
<dbReference type="SMART" id="SM00382">
    <property type="entry name" value="AAA"/>
    <property type="match status" value="1"/>
</dbReference>
<gene>
    <name evidence="12" type="ORF">BE221DRAFT_193432</name>
</gene>
<feature type="domain" description="AAA+ ATPase" evidence="11">
    <location>
        <begin position="342"/>
        <end position="473"/>
    </location>
</feature>
<evidence type="ECO:0000259" key="11">
    <source>
        <dbReference type="SMART" id="SM00382"/>
    </source>
</evidence>
<dbReference type="CDD" id="cd18140">
    <property type="entry name" value="HLD_clamp_RFC"/>
    <property type="match status" value="1"/>
</dbReference>
<name>A0A1Y5I6Q4_OSTTA</name>
<dbReference type="EMBL" id="KZ155791">
    <property type="protein sequence ID" value="OUS45229.1"/>
    <property type="molecule type" value="Genomic_DNA"/>
</dbReference>
<dbReference type="GO" id="GO:0016887">
    <property type="term" value="F:ATP hydrolysis activity"/>
    <property type="evidence" value="ECO:0007669"/>
    <property type="project" value="InterPro"/>
</dbReference>
<keyword evidence="6" id="KW-0238">DNA-binding</keyword>
<comment type="subcellular location">
    <subcellularLocation>
        <location evidence="1">Nucleus</location>
    </subcellularLocation>
</comment>
<evidence type="ECO:0000256" key="4">
    <source>
        <dbReference type="ARBA" id="ARBA00022741"/>
    </source>
</evidence>
<evidence type="ECO:0000313" key="12">
    <source>
        <dbReference type="EMBL" id="OUS45229.1"/>
    </source>
</evidence>
<dbReference type="Gene3D" id="3.40.50.300">
    <property type="entry name" value="P-loop containing nucleotide triphosphate hydrolases"/>
    <property type="match status" value="1"/>
</dbReference>
<feature type="compositionally biased region" description="Acidic residues" evidence="10">
    <location>
        <begin position="1"/>
        <end position="13"/>
    </location>
</feature>
<dbReference type="InterPro" id="IPR053016">
    <property type="entry name" value="CTF18-RFC_complex"/>
</dbReference>
<comment type="subunit">
    <text evidence="2">Heterotetramer of subunits RFC2, RFC3, RFC4 and RFC5 that can form a complex with RFC1.</text>
</comment>
<dbReference type="InterPro" id="IPR047854">
    <property type="entry name" value="RFC_lid"/>
</dbReference>
<dbReference type="PANTHER" id="PTHR46765">
    <property type="entry name" value="P-LOOP CONTAINING NUCLEOSIDE TRIPHOSPHATE HYDROLASES SUPERFAMILY PROTEIN"/>
    <property type="match status" value="1"/>
</dbReference>
<sequence length="908" mass="99912">MDDDDDDAFDFDDMIDRQDDVDVPFVDANDEVDTLGGIGKDDDDFNGFFPDDDLDRDEGSRENDRSAVNAIGADPSSMSAAKRRKTVEESTATENGSDRGERRAEKRTTIDLDAYVREMAAETSARGLGAMGRGSKTKLRSRARNEGFKANAVDVEGECVGVTLGDGRRVYAKMEPRDTPLVPEEDIYGRGGDPGVSLLSRPIEDMLDEYEDERNRTAREAALREDEDADIDMSAMGAASREPQTAGQRMAERLRGQLRGALWTQKHTPRNFTDLLSSEYVNREVVHWIKGWDKVVFGRDPPPATMKKFYSDRYAERNGLKKRGPLKSEDTHVQLDATKRPMEKILLISGPPGVGKTTLAHIAAKHCGYEVVEINASDDRSASKLKVKLADALHSCSAFVQQKPKCVIIDEIDGVHNAGGDRGAIYAVLNALKSQKGGAPLSRPIIAICNDLYCTSLRPLRDVAKVIRVKPPPNATLNGRIREICAKENVDVEPRAVALVAERVNNDIRSALHTIQLIAKTSSKVTLREVAHAGAGEKDNKPQALTVWQDCLRGRHTFPKSRLESETGSNPHMAKMREKIEVFQDNDAVFDGMFENIPKVRFQDGTMRRMTQAMNAVLDGVMFQTKSFTAGDHTLRQYAETCALTVHSCASHADALGDDFVWPKSGRAAKERNARMATLSARRSALDGKIARCSLVSDVTETLPYLNSILAPELRSVGTTFMTSDEKATLDRLVGLMRAHGLSYKPAKTVDGDKSWRVSANTLVLDPPVDEFVKFGAGVDAMKTLDRLSWREQRERDEAPSTAPQHLDLVPRRAVNNSLRSIIATAIAISADRSSPAEASAEAARLKSERKARVALGVAGGNLNRARKIRAGDDDVGTVYKYNEGHTTGVRRAVLMRHLFPELKSASV</sequence>
<dbReference type="GO" id="GO:0003677">
    <property type="term" value="F:DNA binding"/>
    <property type="evidence" value="ECO:0007669"/>
    <property type="project" value="UniProtKB-KW"/>
</dbReference>
<dbReference type="InterPro" id="IPR003593">
    <property type="entry name" value="AAA+_ATPase"/>
</dbReference>
<keyword evidence="5" id="KW-0067">ATP-binding</keyword>
<dbReference type="eggNOG" id="KOG1969">
    <property type="taxonomic scope" value="Eukaryota"/>
</dbReference>
<dbReference type="InterPro" id="IPR003959">
    <property type="entry name" value="ATPase_AAA_core"/>
</dbReference>
<evidence type="ECO:0000256" key="8">
    <source>
        <dbReference type="ARBA" id="ARBA00023306"/>
    </source>
</evidence>
<dbReference type="Proteomes" id="UP000195557">
    <property type="component" value="Unassembled WGS sequence"/>
</dbReference>
<evidence type="ECO:0000256" key="7">
    <source>
        <dbReference type="ARBA" id="ARBA00023242"/>
    </source>
</evidence>
<evidence type="ECO:0000256" key="3">
    <source>
        <dbReference type="ARBA" id="ARBA00022705"/>
    </source>
</evidence>
<protein>
    <recommendedName>
        <fullName evidence="11">AAA+ ATPase domain-containing protein</fullName>
    </recommendedName>
</protein>
<organism evidence="12">
    <name type="scientific">Ostreococcus tauri</name>
    <name type="common">Marine green alga</name>
    <dbReference type="NCBI Taxonomy" id="70448"/>
    <lineage>
        <taxon>Eukaryota</taxon>
        <taxon>Viridiplantae</taxon>
        <taxon>Chlorophyta</taxon>
        <taxon>Mamiellophyceae</taxon>
        <taxon>Mamiellales</taxon>
        <taxon>Bathycoccaceae</taxon>
        <taxon>Ostreococcus</taxon>
    </lineage>
</organism>
<dbReference type="AlphaFoldDB" id="A0A1Y5I6Q4"/>
<dbReference type="Gene3D" id="1.10.8.60">
    <property type="match status" value="1"/>
</dbReference>
<dbReference type="CDD" id="cd00009">
    <property type="entry name" value="AAA"/>
    <property type="match status" value="1"/>
</dbReference>
<dbReference type="InterPro" id="IPR027417">
    <property type="entry name" value="P-loop_NTPase"/>
</dbReference>
<dbReference type="GO" id="GO:0005634">
    <property type="term" value="C:nucleus"/>
    <property type="evidence" value="ECO:0007669"/>
    <property type="project" value="UniProtKB-SubCell"/>
</dbReference>
<feature type="compositionally biased region" description="Acidic residues" evidence="10">
    <location>
        <begin position="41"/>
        <end position="56"/>
    </location>
</feature>
<evidence type="ECO:0000256" key="10">
    <source>
        <dbReference type="SAM" id="MobiDB-lite"/>
    </source>
</evidence>
<evidence type="ECO:0000256" key="6">
    <source>
        <dbReference type="ARBA" id="ARBA00023125"/>
    </source>
</evidence>
<reference evidence="12" key="1">
    <citation type="submission" date="2017-04" db="EMBL/GenBank/DDBJ databases">
        <title>Population genomics of picophytoplankton unveils novel chromosome hypervariability.</title>
        <authorList>
            <consortium name="DOE Joint Genome Institute"/>
            <person name="Blanc-Mathieu R."/>
            <person name="Krasovec M."/>
            <person name="Hebrard M."/>
            <person name="Yau S."/>
            <person name="Desgranges E."/>
            <person name="Martin J."/>
            <person name="Schackwitz W."/>
            <person name="Kuo A."/>
            <person name="Salin G."/>
            <person name="Donnadieu C."/>
            <person name="Desdevises Y."/>
            <person name="Sanchez-Ferandin S."/>
            <person name="Moreau H."/>
            <person name="Rivals E."/>
            <person name="Grigoriev I.V."/>
            <person name="Grimsley N."/>
            <person name="Eyre-Walker A."/>
            <person name="Piganeau G."/>
        </authorList>
    </citation>
    <scope>NUCLEOTIDE SEQUENCE [LARGE SCALE GENOMIC DNA]</scope>
    <source>
        <strain evidence="12">RCC 1115</strain>
    </source>
</reference>
<comment type="similarity">
    <text evidence="9">Belongs to the activator 1 small subunits family. CTF18 subfamily.</text>
</comment>
<dbReference type="SUPFAM" id="SSF52540">
    <property type="entry name" value="P-loop containing nucleoside triphosphate hydrolases"/>
    <property type="match status" value="1"/>
</dbReference>
<keyword evidence="4" id="KW-0547">Nucleotide-binding</keyword>
<keyword evidence="8" id="KW-0131">Cell cycle</keyword>
<evidence type="ECO:0000256" key="2">
    <source>
        <dbReference type="ARBA" id="ARBA00011480"/>
    </source>
</evidence>
<evidence type="ECO:0000256" key="9">
    <source>
        <dbReference type="ARBA" id="ARBA00043975"/>
    </source>
</evidence>
<feature type="region of interest" description="Disordered" evidence="10">
    <location>
        <begin position="1"/>
        <end position="110"/>
    </location>
</feature>
<dbReference type="Pfam" id="PF00004">
    <property type="entry name" value="AAA"/>
    <property type="match status" value="1"/>
</dbReference>
<evidence type="ECO:0000256" key="1">
    <source>
        <dbReference type="ARBA" id="ARBA00004123"/>
    </source>
</evidence>
<keyword evidence="7" id="KW-0539">Nucleus</keyword>
<proteinExistence type="inferred from homology"/>
<dbReference type="GO" id="GO:0006260">
    <property type="term" value="P:DNA replication"/>
    <property type="evidence" value="ECO:0007669"/>
    <property type="project" value="UniProtKB-KW"/>
</dbReference>
<accession>A0A1Y5I6Q4</accession>